<name>A0ABP8W3Q0_9ACTN</name>
<comment type="caution">
    <text evidence="2">The sequence shown here is derived from an EMBL/GenBank/DDBJ whole genome shotgun (WGS) entry which is preliminary data.</text>
</comment>
<proteinExistence type="predicted"/>
<sequence length="111" mass="12585">MRADFRRFYGIPFSDVVRGRVPLGEGVSLFVDLLHNPESSVTRALNDGERPWHIGDYLTAHVWSALTGEKHPALPSNTKRAHTDPKRQAAVNRALDRKRDRERRIAEGSLT</sequence>
<organism evidence="2 3">
    <name type="scientific">Nocardioides nanhaiensis</name>
    <dbReference type="NCBI Taxonomy" id="1476871"/>
    <lineage>
        <taxon>Bacteria</taxon>
        <taxon>Bacillati</taxon>
        <taxon>Actinomycetota</taxon>
        <taxon>Actinomycetes</taxon>
        <taxon>Propionibacteriales</taxon>
        <taxon>Nocardioidaceae</taxon>
        <taxon>Nocardioides</taxon>
    </lineage>
</organism>
<dbReference type="EMBL" id="BAABIM010000002">
    <property type="protein sequence ID" value="GAA4680536.1"/>
    <property type="molecule type" value="Genomic_DNA"/>
</dbReference>
<gene>
    <name evidence="2" type="ORF">GCM10023226_17130</name>
</gene>
<evidence type="ECO:0000313" key="3">
    <source>
        <dbReference type="Proteomes" id="UP001500621"/>
    </source>
</evidence>
<keyword evidence="3" id="KW-1185">Reference proteome</keyword>
<dbReference type="RefSeq" id="WP_345264743.1">
    <property type="nucleotide sequence ID" value="NZ_BAABIM010000002.1"/>
</dbReference>
<feature type="region of interest" description="Disordered" evidence="1">
    <location>
        <begin position="69"/>
        <end position="111"/>
    </location>
</feature>
<evidence type="ECO:0000313" key="2">
    <source>
        <dbReference type="EMBL" id="GAA4680536.1"/>
    </source>
</evidence>
<evidence type="ECO:0000256" key="1">
    <source>
        <dbReference type="SAM" id="MobiDB-lite"/>
    </source>
</evidence>
<feature type="compositionally biased region" description="Basic and acidic residues" evidence="1">
    <location>
        <begin position="94"/>
        <end position="111"/>
    </location>
</feature>
<protein>
    <submittedName>
        <fullName evidence="2">Uncharacterized protein</fullName>
    </submittedName>
</protein>
<accession>A0ABP8W3Q0</accession>
<dbReference type="Proteomes" id="UP001500621">
    <property type="component" value="Unassembled WGS sequence"/>
</dbReference>
<reference evidence="3" key="1">
    <citation type="journal article" date="2019" name="Int. J. Syst. Evol. Microbiol.">
        <title>The Global Catalogue of Microorganisms (GCM) 10K type strain sequencing project: providing services to taxonomists for standard genome sequencing and annotation.</title>
        <authorList>
            <consortium name="The Broad Institute Genomics Platform"/>
            <consortium name="The Broad Institute Genome Sequencing Center for Infectious Disease"/>
            <person name="Wu L."/>
            <person name="Ma J."/>
        </authorList>
    </citation>
    <scope>NUCLEOTIDE SEQUENCE [LARGE SCALE GENOMIC DNA]</scope>
    <source>
        <strain evidence="3">JCM 18127</strain>
    </source>
</reference>